<sequence>MPMKIIYLTVLWYLLNNVDRCSTISYMITERPVVSYVNETFAKYFILNSRRINHKDPRYYANIYTETLMPLDNTIRMDFYFYEYLTNRYRPSFVELHFGFCDMLEKDSIFGSQIKRHRENLTCPYPPRQYNLTKMSVTFIPKNFPFQRGRIYLNITRHEIDKKALYVSAHIDMEIKNILS</sequence>
<dbReference type="InterPro" id="IPR010512">
    <property type="entry name" value="DUF1091"/>
</dbReference>
<gene>
    <name evidence="2" type="ORF">APLA_LOCUS13808</name>
</gene>
<name>A0A8S1B4W5_ARCPL</name>
<feature type="chain" id="PRO_5035806351" evidence="1">
    <location>
        <begin position="21"/>
        <end position="180"/>
    </location>
</feature>
<evidence type="ECO:0000256" key="1">
    <source>
        <dbReference type="SAM" id="SignalP"/>
    </source>
</evidence>
<keyword evidence="1" id="KW-0732">Signal</keyword>
<feature type="signal peptide" evidence="1">
    <location>
        <begin position="1"/>
        <end position="20"/>
    </location>
</feature>
<accession>A0A8S1B4W5</accession>
<comment type="caution">
    <text evidence="2">The sequence shown here is derived from an EMBL/GenBank/DDBJ whole genome shotgun (WGS) entry which is preliminary data.</text>
</comment>
<proteinExistence type="predicted"/>
<dbReference type="Proteomes" id="UP000494106">
    <property type="component" value="Unassembled WGS sequence"/>
</dbReference>
<protein>
    <submittedName>
        <fullName evidence="2">Uncharacterized protein</fullName>
    </submittedName>
</protein>
<evidence type="ECO:0000313" key="3">
    <source>
        <dbReference type="Proteomes" id="UP000494106"/>
    </source>
</evidence>
<keyword evidence="3" id="KW-1185">Reference proteome</keyword>
<dbReference type="AlphaFoldDB" id="A0A8S1B4W5"/>
<reference evidence="2 3" key="1">
    <citation type="submission" date="2020-04" db="EMBL/GenBank/DDBJ databases">
        <authorList>
            <person name="Wallbank WR R."/>
            <person name="Pardo Diaz C."/>
            <person name="Kozak K."/>
            <person name="Martin S."/>
            <person name="Jiggins C."/>
            <person name="Moest M."/>
            <person name="Warren A I."/>
            <person name="Byers J.R.P. K."/>
            <person name="Montejo-Kovacevich G."/>
            <person name="Yen C E."/>
        </authorList>
    </citation>
    <scope>NUCLEOTIDE SEQUENCE [LARGE SCALE GENOMIC DNA]</scope>
</reference>
<organism evidence="2 3">
    <name type="scientific">Arctia plantaginis</name>
    <name type="common">Wood tiger moth</name>
    <name type="synonym">Phalaena plantaginis</name>
    <dbReference type="NCBI Taxonomy" id="874455"/>
    <lineage>
        <taxon>Eukaryota</taxon>
        <taxon>Metazoa</taxon>
        <taxon>Ecdysozoa</taxon>
        <taxon>Arthropoda</taxon>
        <taxon>Hexapoda</taxon>
        <taxon>Insecta</taxon>
        <taxon>Pterygota</taxon>
        <taxon>Neoptera</taxon>
        <taxon>Endopterygota</taxon>
        <taxon>Lepidoptera</taxon>
        <taxon>Glossata</taxon>
        <taxon>Ditrysia</taxon>
        <taxon>Noctuoidea</taxon>
        <taxon>Erebidae</taxon>
        <taxon>Arctiinae</taxon>
        <taxon>Arctia</taxon>
    </lineage>
</organism>
<dbReference type="EMBL" id="CADEBC010000561">
    <property type="protein sequence ID" value="CAB3252950.1"/>
    <property type="molecule type" value="Genomic_DNA"/>
</dbReference>
<dbReference type="OrthoDB" id="7424700at2759"/>
<dbReference type="Pfam" id="PF06477">
    <property type="entry name" value="DUF1091"/>
    <property type="match status" value="1"/>
</dbReference>
<evidence type="ECO:0000313" key="2">
    <source>
        <dbReference type="EMBL" id="CAB3252950.1"/>
    </source>
</evidence>